<keyword evidence="5" id="KW-0804">Transcription</keyword>
<dbReference type="PANTHER" id="PTHR43133:SF58">
    <property type="entry name" value="ECF RNA POLYMERASE SIGMA FACTOR SIGD"/>
    <property type="match status" value="1"/>
</dbReference>
<reference evidence="8 9" key="1">
    <citation type="submission" date="2021-02" db="EMBL/GenBank/DDBJ databases">
        <title>Complete Genome Sequence of Cupriavidus oxalaticus Strain Ox1, a Soil Oxalate-Degrading Species.</title>
        <authorList>
            <person name="Palmieri F."/>
            <person name="Udriet P."/>
            <person name="Deuasquier M."/>
            <person name="Beaudoing E."/>
            <person name="Johnson S.L."/>
            <person name="Davenport K.W."/>
            <person name="Chain P.S."/>
            <person name="Bindschedler S."/>
            <person name="Junier P."/>
        </authorList>
    </citation>
    <scope>NUCLEOTIDE SEQUENCE [LARGE SCALE GENOMIC DNA]</scope>
    <source>
        <strain evidence="8 9">Ox1</strain>
    </source>
</reference>
<organism evidence="8 9">
    <name type="scientific">Cupriavidus oxalaticus</name>
    <dbReference type="NCBI Taxonomy" id="96344"/>
    <lineage>
        <taxon>Bacteria</taxon>
        <taxon>Pseudomonadati</taxon>
        <taxon>Pseudomonadota</taxon>
        <taxon>Betaproteobacteria</taxon>
        <taxon>Burkholderiales</taxon>
        <taxon>Burkholderiaceae</taxon>
        <taxon>Cupriavidus</taxon>
    </lineage>
</organism>
<dbReference type="Gene3D" id="1.10.1740.10">
    <property type="match status" value="1"/>
</dbReference>
<dbReference type="InterPro" id="IPR013324">
    <property type="entry name" value="RNA_pol_sigma_r3/r4-like"/>
</dbReference>
<dbReference type="Gene3D" id="1.10.10.10">
    <property type="entry name" value="Winged helix-like DNA-binding domain superfamily/Winged helix DNA-binding domain"/>
    <property type="match status" value="1"/>
</dbReference>
<dbReference type="PANTHER" id="PTHR43133">
    <property type="entry name" value="RNA POLYMERASE ECF-TYPE SIGMA FACTO"/>
    <property type="match status" value="1"/>
</dbReference>
<evidence type="ECO:0000256" key="2">
    <source>
        <dbReference type="ARBA" id="ARBA00023015"/>
    </source>
</evidence>
<dbReference type="InterPro" id="IPR007627">
    <property type="entry name" value="RNA_pol_sigma70_r2"/>
</dbReference>
<dbReference type="SUPFAM" id="SSF88659">
    <property type="entry name" value="Sigma3 and sigma4 domains of RNA polymerase sigma factors"/>
    <property type="match status" value="1"/>
</dbReference>
<evidence type="ECO:0000256" key="3">
    <source>
        <dbReference type="ARBA" id="ARBA00023082"/>
    </source>
</evidence>
<accession>A0ABX7I0B2</accession>
<dbReference type="InterPro" id="IPR039425">
    <property type="entry name" value="RNA_pol_sigma-70-like"/>
</dbReference>
<name>A0ABX7I0B2_9BURK</name>
<evidence type="ECO:0000256" key="1">
    <source>
        <dbReference type="ARBA" id="ARBA00010641"/>
    </source>
</evidence>
<keyword evidence="4" id="KW-0238">DNA-binding</keyword>
<comment type="similarity">
    <text evidence="1">Belongs to the sigma-70 factor family. ECF subfamily.</text>
</comment>
<evidence type="ECO:0000313" key="9">
    <source>
        <dbReference type="Proteomes" id="UP000623307"/>
    </source>
</evidence>
<dbReference type="Pfam" id="PF04542">
    <property type="entry name" value="Sigma70_r2"/>
    <property type="match status" value="1"/>
</dbReference>
<dbReference type="SUPFAM" id="SSF88946">
    <property type="entry name" value="Sigma2 domain of RNA polymerase sigma factors"/>
    <property type="match status" value="1"/>
</dbReference>
<dbReference type="InterPro" id="IPR013325">
    <property type="entry name" value="RNA_pol_sigma_r2"/>
</dbReference>
<evidence type="ECO:0000259" key="6">
    <source>
        <dbReference type="Pfam" id="PF04542"/>
    </source>
</evidence>
<evidence type="ECO:0000256" key="5">
    <source>
        <dbReference type="ARBA" id="ARBA00023163"/>
    </source>
</evidence>
<keyword evidence="3" id="KW-0731">Sigma factor</keyword>
<keyword evidence="9" id="KW-1185">Reference proteome</keyword>
<dbReference type="NCBIfam" id="TIGR02937">
    <property type="entry name" value="sigma70-ECF"/>
    <property type="match status" value="1"/>
</dbReference>
<evidence type="ECO:0000256" key="4">
    <source>
        <dbReference type="ARBA" id="ARBA00023125"/>
    </source>
</evidence>
<dbReference type="Proteomes" id="UP000623307">
    <property type="component" value="Chromosome 2"/>
</dbReference>
<sequence>MRHALGIARTTAPWPEEENKFFFSDQILKATLAKISRIPADPRNDIEDAVQDVLLTVHAVRHTYDPARPFGPWLVAIANRRIVDGLRRRGRIQSHETVPDDGLETFSPLATNFQEDAADARAVRDAVARLPAGQREAVQLLKLEEMSLKEAAAASGTSVAALKVATHRALKTLRKWFESQGGKP</sequence>
<feature type="domain" description="RNA polymerase sigma-70 region 2" evidence="6">
    <location>
        <begin position="44"/>
        <end position="91"/>
    </location>
</feature>
<evidence type="ECO:0000313" key="8">
    <source>
        <dbReference type="EMBL" id="QRQ96034.1"/>
    </source>
</evidence>
<feature type="domain" description="RNA polymerase sigma factor 70 region 4 type 2" evidence="7">
    <location>
        <begin position="121"/>
        <end position="173"/>
    </location>
</feature>
<gene>
    <name evidence="8" type="ORF">JTE92_20410</name>
</gene>
<proteinExistence type="inferred from homology"/>
<keyword evidence="2" id="KW-0805">Transcription regulation</keyword>
<dbReference type="EMBL" id="CP069812">
    <property type="protein sequence ID" value="QRQ96034.1"/>
    <property type="molecule type" value="Genomic_DNA"/>
</dbReference>
<protein>
    <submittedName>
        <fullName evidence="8">Sigma-70 family RNA polymerase sigma factor</fullName>
    </submittedName>
</protein>
<dbReference type="InterPro" id="IPR036388">
    <property type="entry name" value="WH-like_DNA-bd_sf"/>
</dbReference>
<dbReference type="Pfam" id="PF08281">
    <property type="entry name" value="Sigma70_r4_2"/>
    <property type="match status" value="1"/>
</dbReference>
<dbReference type="InterPro" id="IPR013249">
    <property type="entry name" value="RNA_pol_sigma70_r4_t2"/>
</dbReference>
<dbReference type="InterPro" id="IPR014284">
    <property type="entry name" value="RNA_pol_sigma-70_dom"/>
</dbReference>
<evidence type="ECO:0000259" key="7">
    <source>
        <dbReference type="Pfam" id="PF08281"/>
    </source>
</evidence>